<dbReference type="SUPFAM" id="SSF160719">
    <property type="entry name" value="gpW/gp25-like"/>
    <property type="match status" value="1"/>
</dbReference>
<dbReference type="EMBL" id="LWMS01000044">
    <property type="protein sequence ID" value="PWL07752.1"/>
    <property type="molecule type" value="Genomic_DNA"/>
</dbReference>
<accession>A0A2A2HFE2</accession>
<dbReference type="RefSeq" id="WP_095608017.1">
    <property type="nucleotide sequence ID" value="NZ_LMVN01000002.1"/>
</dbReference>
<gene>
    <name evidence="1" type="ORF">ASJ82_01230</name>
    <name evidence="2" type="ORF">MSCUN_12830</name>
</gene>
<dbReference type="EMBL" id="LMVN01000002">
    <property type="protein sequence ID" value="PAV08117.1"/>
    <property type="molecule type" value="Genomic_DNA"/>
</dbReference>
<dbReference type="AlphaFoldDB" id="A0A2A2HFE2"/>
<evidence type="ECO:0000313" key="2">
    <source>
        <dbReference type="EMBL" id="PWL07752.1"/>
    </source>
</evidence>
<evidence type="ECO:0000313" key="1">
    <source>
        <dbReference type="EMBL" id="PAV08117.1"/>
    </source>
</evidence>
<name>A0A2A2HFE2_9EURY</name>
<reference evidence="1 3" key="2">
    <citation type="journal article" date="2017" name="BMC Genomics">
        <title>Genomic analysis of methanogenic archaea reveals a shift towards energy conservation.</title>
        <authorList>
            <person name="Gilmore S.P."/>
            <person name="Henske J.K."/>
            <person name="Sexton J.A."/>
            <person name="Solomon K.V."/>
            <person name="Seppala S."/>
            <person name="Yoo J.I."/>
            <person name="Huyett L.M."/>
            <person name="Pressman A."/>
            <person name="Cogan J.Z."/>
            <person name="Kivenson V."/>
            <person name="Peng X."/>
            <person name="Tan Y."/>
            <person name="Valentine D.L."/>
            <person name="O'Malley M.A."/>
        </authorList>
    </citation>
    <scope>NUCLEOTIDE SEQUENCE [LARGE SCALE GENOMIC DNA]</scope>
    <source>
        <strain evidence="1 3">1R-7</strain>
    </source>
</reference>
<protein>
    <submittedName>
        <fullName evidence="1">Uncharacterized protein</fullName>
    </submittedName>
</protein>
<reference evidence="2 4" key="1">
    <citation type="submission" date="2016-04" db="EMBL/GenBank/DDBJ databases">
        <title>Genome sequence of Methanosphaera cuniculi DSM 4103.</title>
        <authorList>
            <person name="Poehlein A."/>
            <person name="Seedorf H."/>
            <person name="Daniel R."/>
        </authorList>
    </citation>
    <scope>NUCLEOTIDE SEQUENCE [LARGE SCALE GENOMIC DNA]</scope>
    <source>
        <strain evidence="2 4">DSM 4103</strain>
    </source>
</reference>
<keyword evidence="3" id="KW-1185">Reference proteome</keyword>
<evidence type="ECO:0000313" key="4">
    <source>
        <dbReference type="Proteomes" id="UP000246004"/>
    </source>
</evidence>
<dbReference type="Proteomes" id="UP000246004">
    <property type="component" value="Unassembled WGS sequence"/>
</dbReference>
<proteinExistence type="predicted"/>
<dbReference type="Proteomes" id="UP000217528">
    <property type="component" value="Unassembled WGS sequence"/>
</dbReference>
<evidence type="ECO:0000313" key="3">
    <source>
        <dbReference type="Proteomes" id="UP000217528"/>
    </source>
</evidence>
<sequence>MNEFNIGTDIDRHWYLGRSGDLALVRYGDNLAQAVYNRLTCTEDELGWCYYKYGGDIYKFIGLPNTDLNRTQLAKTIRKIIMKDPRFADANVKVVDWTPWIIGVHITADVTGEYENFDEYFIFGNDHALTMGHNGLSNPGWRDTYITSRCRYYGIPGRKVLLHAHVLQMETDEPVPIGNVSVYIGDRIISNENVVDSPYGYEHNVISSVEIQQSMDFEPGTVTIPITVPKYLEYGKHPLTLRYDGIKGYNSCTYQTNIHIVDRFDTHLKLDKDKYMVGVYGSKSTEVNATVLDANGLYVHHQSAAANYDDELTRRADRGEIRYTIDDTNGRVNTRMKMISSEQSALGQLKSIDFRVVDEYGRLVDLGGENSVVTLSTVNIDAFLQVTGNLPSVVFTSSVMLVNGYRYRLEDEYGNLIDIVRYNEAEHTLMSDTKNGSNETVIVREDSNAKKINGVIKVTSGVN</sequence>
<organism evidence="1 3">
    <name type="scientific">Methanosphaera cuniculi</name>
    <dbReference type="NCBI Taxonomy" id="1077256"/>
    <lineage>
        <taxon>Archaea</taxon>
        <taxon>Methanobacteriati</taxon>
        <taxon>Methanobacteriota</taxon>
        <taxon>Methanomada group</taxon>
        <taxon>Methanobacteria</taxon>
        <taxon>Methanobacteriales</taxon>
        <taxon>Methanobacteriaceae</taxon>
        <taxon>Methanosphaera</taxon>
    </lineage>
</organism>
<dbReference type="Gene3D" id="3.10.450.40">
    <property type="match status" value="1"/>
</dbReference>
<comment type="caution">
    <text evidence="1">The sequence shown here is derived from an EMBL/GenBank/DDBJ whole genome shotgun (WGS) entry which is preliminary data.</text>
</comment>